<dbReference type="Pfam" id="PF09851">
    <property type="entry name" value="SHOCT"/>
    <property type="match status" value="1"/>
</dbReference>
<reference evidence="3 4" key="1">
    <citation type="submission" date="2018-08" db="EMBL/GenBank/DDBJ databases">
        <title>Murine metabolic-syndrome-specific gut microbial biobank.</title>
        <authorList>
            <person name="Liu C."/>
        </authorList>
    </citation>
    <scope>NUCLEOTIDE SEQUENCE [LARGE SCALE GENOMIC DNA]</scope>
    <source>
        <strain evidence="3 4">583</strain>
    </source>
</reference>
<proteinExistence type="predicted"/>
<dbReference type="AlphaFoldDB" id="A0A845QXP5"/>
<sequence length="86" mass="10050">MHRYWGNGFNDMMNFGNRASEWFILYDVVKLLIIVAVVMVIARMFIKSSRNNSNVGSSRAIEILKERYASGEISEQEYKEKLKNLK</sequence>
<name>A0A845QXP5_9CLOT</name>
<dbReference type="InterPro" id="IPR018649">
    <property type="entry name" value="SHOCT"/>
</dbReference>
<protein>
    <recommendedName>
        <fullName evidence="2">SHOCT domain-containing protein</fullName>
    </recommendedName>
</protein>
<dbReference type="RefSeq" id="WP_160197715.1">
    <property type="nucleotide sequence ID" value="NZ_QXXA01000011.1"/>
</dbReference>
<keyword evidence="1" id="KW-1133">Transmembrane helix</keyword>
<accession>A0A845QXP5</accession>
<comment type="caution">
    <text evidence="3">The sequence shown here is derived from an EMBL/GenBank/DDBJ whole genome shotgun (WGS) entry which is preliminary data.</text>
</comment>
<keyword evidence="4" id="KW-1185">Reference proteome</keyword>
<keyword evidence="1" id="KW-0812">Transmembrane</keyword>
<dbReference type="EMBL" id="QXXA01000011">
    <property type="protein sequence ID" value="NBI07245.1"/>
    <property type="molecule type" value="Genomic_DNA"/>
</dbReference>
<gene>
    <name evidence="3" type="ORF">D3Z33_10330</name>
</gene>
<organism evidence="3 4">
    <name type="scientific">Senegalia massiliensis</name>
    <dbReference type="NCBI Taxonomy" id="1720316"/>
    <lineage>
        <taxon>Bacteria</taxon>
        <taxon>Bacillati</taxon>
        <taxon>Bacillota</taxon>
        <taxon>Clostridia</taxon>
        <taxon>Eubacteriales</taxon>
        <taxon>Clostridiaceae</taxon>
        <taxon>Senegalia</taxon>
    </lineage>
</organism>
<feature type="domain" description="SHOCT" evidence="2">
    <location>
        <begin position="60"/>
        <end position="84"/>
    </location>
</feature>
<keyword evidence="1" id="KW-0472">Membrane</keyword>
<evidence type="ECO:0000256" key="1">
    <source>
        <dbReference type="SAM" id="Phobius"/>
    </source>
</evidence>
<evidence type="ECO:0000259" key="2">
    <source>
        <dbReference type="Pfam" id="PF09851"/>
    </source>
</evidence>
<feature type="transmembrane region" description="Helical" evidence="1">
    <location>
        <begin position="22"/>
        <end position="42"/>
    </location>
</feature>
<evidence type="ECO:0000313" key="3">
    <source>
        <dbReference type="EMBL" id="NBI07245.1"/>
    </source>
</evidence>
<dbReference type="Proteomes" id="UP000467132">
    <property type="component" value="Unassembled WGS sequence"/>
</dbReference>
<evidence type="ECO:0000313" key="4">
    <source>
        <dbReference type="Proteomes" id="UP000467132"/>
    </source>
</evidence>